<protein>
    <submittedName>
        <fullName evidence="1">Uncharacterized protein</fullName>
    </submittedName>
</protein>
<evidence type="ECO:0000313" key="2">
    <source>
        <dbReference type="Proteomes" id="UP000438429"/>
    </source>
</evidence>
<organism evidence="1 2">
    <name type="scientific">Scophthalmus maximus</name>
    <name type="common">Turbot</name>
    <name type="synonym">Psetta maxima</name>
    <dbReference type="NCBI Taxonomy" id="52904"/>
    <lineage>
        <taxon>Eukaryota</taxon>
        <taxon>Metazoa</taxon>
        <taxon>Chordata</taxon>
        <taxon>Craniata</taxon>
        <taxon>Vertebrata</taxon>
        <taxon>Euteleostomi</taxon>
        <taxon>Actinopterygii</taxon>
        <taxon>Neopterygii</taxon>
        <taxon>Teleostei</taxon>
        <taxon>Neoteleostei</taxon>
        <taxon>Acanthomorphata</taxon>
        <taxon>Carangaria</taxon>
        <taxon>Pleuronectiformes</taxon>
        <taxon>Pleuronectoidei</taxon>
        <taxon>Scophthalmidae</taxon>
        <taxon>Scophthalmus</taxon>
    </lineage>
</organism>
<dbReference type="AlphaFoldDB" id="A0A6A4TV98"/>
<gene>
    <name evidence="1" type="ORF">F2P81_001233</name>
</gene>
<comment type="caution">
    <text evidence="1">The sequence shown here is derived from an EMBL/GenBank/DDBJ whole genome shotgun (WGS) entry which is preliminary data.</text>
</comment>
<name>A0A6A4TV98_SCOMX</name>
<dbReference type="Proteomes" id="UP000438429">
    <property type="component" value="Unassembled WGS sequence"/>
</dbReference>
<accession>A0A6A4TV98</accession>
<reference evidence="1 2" key="1">
    <citation type="submission" date="2019-06" db="EMBL/GenBank/DDBJ databases">
        <title>Draft genomes of female and male turbot (Scophthalmus maximus).</title>
        <authorList>
            <person name="Xu H."/>
            <person name="Xu X.-W."/>
            <person name="Shao C."/>
            <person name="Chen S."/>
        </authorList>
    </citation>
    <scope>NUCLEOTIDE SEQUENCE [LARGE SCALE GENOMIC DNA]</scope>
    <source>
        <strain evidence="1">Ysfricsl-2016a</strain>
        <tissue evidence="1">Blood</tissue>
    </source>
</reference>
<sequence length="245" mass="27528">MNSGDKWGQTTGRLADTSTCLLTTKCEGFKTRLRNISYSRIFEKRGSQTRAVAVTSTVPRTTRRRSLRVVFRELEFDRCKHIQRRLKLKRVVRCRRTVGAVALRKKARVRYRHTAQVSDASVGAFAAEERALSSLCATVARHVLVCGKDQVQGDGCECRHSWCINGNRAVAIADFAICAQVESVRCAFSLHNAIRRVVPLKKYHWPPTSIMLPEDVRATEALHRGFGNELFLCKKRTGASVLGIP</sequence>
<dbReference type="EMBL" id="VEVO01000001">
    <property type="protein sequence ID" value="KAF0047600.1"/>
    <property type="molecule type" value="Genomic_DNA"/>
</dbReference>
<evidence type="ECO:0000313" key="1">
    <source>
        <dbReference type="EMBL" id="KAF0047600.1"/>
    </source>
</evidence>
<proteinExistence type="predicted"/>